<dbReference type="PROSITE" id="PS50011">
    <property type="entry name" value="PROTEIN_KINASE_DOM"/>
    <property type="match status" value="1"/>
</dbReference>
<evidence type="ECO:0000256" key="6">
    <source>
        <dbReference type="ARBA" id="ARBA00022840"/>
    </source>
</evidence>
<name>A0A8T2A3X7_9BRAS</name>
<evidence type="ECO:0000256" key="8">
    <source>
        <dbReference type="ARBA" id="ARBA00048679"/>
    </source>
</evidence>
<keyword evidence="6" id="KW-0067">ATP-binding</keyword>
<evidence type="ECO:0000256" key="5">
    <source>
        <dbReference type="ARBA" id="ARBA00022777"/>
    </source>
</evidence>
<dbReference type="PROSITE" id="PS00108">
    <property type="entry name" value="PROTEIN_KINASE_ST"/>
    <property type="match status" value="1"/>
</dbReference>
<evidence type="ECO:0000256" key="1">
    <source>
        <dbReference type="ARBA" id="ARBA00012513"/>
    </source>
</evidence>
<evidence type="ECO:0000256" key="7">
    <source>
        <dbReference type="ARBA" id="ARBA00047899"/>
    </source>
</evidence>
<accession>A0A8T2A3X7</accession>
<dbReference type="InterPro" id="IPR008271">
    <property type="entry name" value="Ser/Thr_kinase_AS"/>
</dbReference>
<comment type="catalytic activity">
    <reaction evidence="7">
        <text>L-threonyl-[protein] + ATP = O-phospho-L-threonyl-[protein] + ADP + H(+)</text>
        <dbReference type="Rhea" id="RHEA:46608"/>
        <dbReference type="Rhea" id="RHEA-COMP:11060"/>
        <dbReference type="Rhea" id="RHEA-COMP:11605"/>
        <dbReference type="ChEBI" id="CHEBI:15378"/>
        <dbReference type="ChEBI" id="CHEBI:30013"/>
        <dbReference type="ChEBI" id="CHEBI:30616"/>
        <dbReference type="ChEBI" id="CHEBI:61977"/>
        <dbReference type="ChEBI" id="CHEBI:456216"/>
        <dbReference type="EC" id="2.7.11.1"/>
    </reaction>
</comment>
<evidence type="ECO:0000259" key="9">
    <source>
        <dbReference type="PROSITE" id="PS50011"/>
    </source>
</evidence>
<keyword evidence="2" id="KW-0723">Serine/threonine-protein kinase</keyword>
<evidence type="ECO:0000256" key="4">
    <source>
        <dbReference type="ARBA" id="ARBA00022741"/>
    </source>
</evidence>
<dbReference type="EC" id="2.7.11.1" evidence="1"/>
<dbReference type="InterPro" id="IPR000719">
    <property type="entry name" value="Prot_kinase_dom"/>
</dbReference>
<gene>
    <name evidence="10" type="ORF">ISN45_Aa04g002180</name>
</gene>
<sequence length="168" mass="19083">MLEAAGWSAQNLSRLPSLSVLDSLENCSFRREDSSIEDFFVSGKPQSPADPGEQRTKCETHWCVPTRTGVVLSWDMRFQIAKRIASGLLYLHEEWEQIVVHRDVKPSNVLIDEDMNPRLGDFGLARLYERGSQILNGTPRLSWAAKATLRLRSLCLPISWSKEPPLPY</sequence>
<proteinExistence type="predicted"/>
<keyword evidence="4" id="KW-0547">Nucleotide-binding</keyword>
<dbReference type="EMBL" id="JAEFBK010000009">
    <property type="protein sequence ID" value="KAG7567335.1"/>
    <property type="molecule type" value="Genomic_DNA"/>
</dbReference>
<comment type="catalytic activity">
    <reaction evidence="8">
        <text>L-seryl-[protein] + ATP = O-phospho-L-seryl-[protein] + ADP + H(+)</text>
        <dbReference type="Rhea" id="RHEA:17989"/>
        <dbReference type="Rhea" id="RHEA-COMP:9863"/>
        <dbReference type="Rhea" id="RHEA-COMP:11604"/>
        <dbReference type="ChEBI" id="CHEBI:15378"/>
        <dbReference type="ChEBI" id="CHEBI:29999"/>
        <dbReference type="ChEBI" id="CHEBI:30616"/>
        <dbReference type="ChEBI" id="CHEBI:83421"/>
        <dbReference type="ChEBI" id="CHEBI:456216"/>
        <dbReference type="EC" id="2.7.11.1"/>
    </reaction>
</comment>
<dbReference type="Proteomes" id="UP000694240">
    <property type="component" value="Chromosome 9"/>
</dbReference>
<evidence type="ECO:0000256" key="2">
    <source>
        <dbReference type="ARBA" id="ARBA00022527"/>
    </source>
</evidence>
<dbReference type="PANTHER" id="PTHR27007">
    <property type="match status" value="1"/>
</dbReference>
<protein>
    <recommendedName>
        <fullName evidence="1">non-specific serine/threonine protein kinase</fullName>
        <ecNumber evidence="1">2.7.11.1</ecNumber>
    </recommendedName>
</protein>
<evidence type="ECO:0000313" key="11">
    <source>
        <dbReference type="Proteomes" id="UP000694240"/>
    </source>
</evidence>
<feature type="domain" description="Protein kinase" evidence="9">
    <location>
        <begin position="1"/>
        <end position="168"/>
    </location>
</feature>
<dbReference type="InterPro" id="IPR050528">
    <property type="entry name" value="L-type_Lectin-RKs"/>
</dbReference>
<dbReference type="AlphaFoldDB" id="A0A8T2A3X7"/>
<reference evidence="10 11" key="1">
    <citation type="submission" date="2020-12" db="EMBL/GenBank/DDBJ databases">
        <title>Concerted genomic and epigenomic changes stabilize Arabidopsis allopolyploids.</title>
        <authorList>
            <person name="Chen Z."/>
        </authorList>
    </citation>
    <scope>NUCLEOTIDE SEQUENCE [LARGE SCALE GENOMIC DNA]</scope>
    <source>
        <strain evidence="10">Allo738</strain>
        <tissue evidence="10">Leaf</tissue>
    </source>
</reference>
<evidence type="ECO:0000313" key="10">
    <source>
        <dbReference type="EMBL" id="KAG7567335.1"/>
    </source>
</evidence>
<comment type="caution">
    <text evidence="10">The sequence shown here is derived from an EMBL/GenBank/DDBJ whole genome shotgun (WGS) entry which is preliminary data.</text>
</comment>
<dbReference type="GO" id="GO:0005524">
    <property type="term" value="F:ATP binding"/>
    <property type="evidence" value="ECO:0007669"/>
    <property type="project" value="UniProtKB-KW"/>
</dbReference>
<dbReference type="FunFam" id="1.10.510.10:FF:001023">
    <property type="entry name" value="Os07g0541700 protein"/>
    <property type="match status" value="1"/>
</dbReference>
<keyword evidence="5 10" id="KW-0418">Kinase</keyword>
<keyword evidence="11" id="KW-1185">Reference proteome</keyword>
<keyword evidence="3" id="KW-0808">Transferase</keyword>
<organism evidence="10 11">
    <name type="scientific">Arabidopsis thaliana x Arabidopsis arenosa</name>
    <dbReference type="NCBI Taxonomy" id="1240361"/>
    <lineage>
        <taxon>Eukaryota</taxon>
        <taxon>Viridiplantae</taxon>
        <taxon>Streptophyta</taxon>
        <taxon>Embryophyta</taxon>
        <taxon>Tracheophyta</taxon>
        <taxon>Spermatophyta</taxon>
        <taxon>Magnoliopsida</taxon>
        <taxon>eudicotyledons</taxon>
        <taxon>Gunneridae</taxon>
        <taxon>Pentapetalae</taxon>
        <taxon>rosids</taxon>
        <taxon>malvids</taxon>
        <taxon>Brassicales</taxon>
        <taxon>Brassicaceae</taxon>
        <taxon>Camelineae</taxon>
        <taxon>Arabidopsis</taxon>
    </lineage>
</organism>
<dbReference type="GO" id="GO:0004674">
    <property type="term" value="F:protein serine/threonine kinase activity"/>
    <property type="evidence" value="ECO:0007669"/>
    <property type="project" value="UniProtKB-KW"/>
</dbReference>
<dbReference type="Pfam" id="PF00069">
    <property type="entry name" value="Pkinase"/>
    <property type="match status" value="1"/>
</dbReference>
<evidence type="ECO:0000256" key="3">
    <source>
        <dbReference type="ARBA" id="ARBA00022679"/>
    </source>
</evidence>